<reference evidence="1" key="1">
    <citation type="submission" date="2023-05" db="EMBL/GenBank/DDBJ databases">
        <authorList>
            <person name="Huff M."/>
        </authorList>
    </citation>
    <scope>NUCLEOTIDE SEQUENCE</scope>
</reference>
<evidence type="ECO:0000313" key="2">
    <source>
        <dbReference type="Proteomes" id="UP000834106"/>
    </source>
</evidence>
<gene>
    <name evidence="1" type="ORF">FPE_LOCUS22</name>
</gene>
<proteinExistence type="predicted"/>
<dbReference type="PANTHER" id="PTHR36029:SF1">
    <property type="entry name" value="PROTEIN TPLATE"/>
    <property type="match status" value="1"/>
</dbReference>
<dbReference type="InterPro" id="IPR037501">
    <property type="entry name" value="TPLATE"/>
</dbReference>
<sequence>MDVSPQAVRQLRYLDSQEPILRNVTVGVSHFERCALWVQVLSYPFYGSGTPADFEGNYSEEVPQIMRQKKSLSPELGEPVIFKIEVSRNVDLGDETTTMICKFVVRASDVSITKEIGSDLLGWLDDLTNGSVEYMPEDEVKAAAAEKLRTSMERIALLKAARP</sequence>
<dbReference type="AlphaFoldDB" id="A0AAD2DIG9"/>
<dbReference type="PANTHER" id="PTHR36029">
    <property type="entry name" value="TSET COMPLEX MEMBER TSTA"/>
    <property type="match status" value="1"/>
</dbReference>
<dbReference type="Proteomes" id="UP000834106">
    <property type="component" value="Chromosome 1"/>
</dbReference>
<accession>A0AAD2DIG9</accession>
<dbReference type="GO" id="GO:0006897">
    <property type="term" value="P:endocytosis"/>
    <property type="evidence" value="ECO:0007669"/>
    <property type="project" value="InterPro"/>
</dbReference>
<keyword evidence="2" id="KW-1185">Reference proteome</keyword>
<evidence type="ECO:0000313" key="1">
    <source>
        <dbReference type="EMBL" id="CAI9752591.1"/>
    </source>
</evidence>
<name>A0AAD2DIG9_9LAMI</name>
<protein>
    <submittedName>
        <fullName evidence="1">Uncharacterized protein</fullName>
    </submittedName>
</protein>
<organism evidence="1 2">
    <name type="scientific">Fraxinus pennsylvanica</name>
    <dbReference type="NCBI Taxonomy" id="56036"/>
    <lineage>
        <taxon>Eukaryota</taxon>
        <taxon>Viridiplantae</taxon>
        <taxon>Streptophyta</taxon>
        <taxon>Embryophyta</taxon>
        <taxon>Tracheophyta</taxon>
        <taxon>Spermatophyta</taxon>
        <taxon>Magnoliopsida</taxon>
        <taxon>eudicotyledons</taxon>
        <taxon>Gunneridae</taxon>
        <taxon>Pentapetalae</taxon>
        <taxon>asterids</taxon>
        <taxon>lamiids</taxon>
        <taxon>Lamiales</taxon>
        <taxon>Oleaceae</taxon>
        <taxon>Oleeae</taxon>
        <taxon>Fraxinus</taxon>
    </lineage>
</organism>
<dbReference type="EMBL" id="OU503036">
    <property type="protein sequence ID" value="CAI9752591.1"/>
    <property type="molecule type" value="Genomic_DNA"/>
</dbReference>